<evidence type="ECO:0000313" key="5">
    <source>
        <dbReference type="Proteomes" id="UP001244011"/>
    </source>
</evidence>
<dbReference type="InterPro" id="IPR042208">
    <property type="entry name" value="D-ser_dehydrat-like_sf"/>
</dbReference>
<dbReference type="GO" id="GO:0008721">
    <property type="term" value="F:D-serine ammonia-lyase activity"/>
    <property type="evidence" value="ECO:0007669"/>
    <property type="project" value="TreeGrafter"/>
</dbReference>
<dbReference type="GeneID" id="85310924"/>
<reference evidence="4" key="1">
    <citation type="submission" date="2023-06" db="EMBL/GenBank/DDBJ databases">
        <title>Genome-scale phylogeny and comparative genomics of the fungal order Sordariales.</title>
        <authorList>
            <consortium name="Lawrence Berkeley National Laboratory"/>
            <person name="Hensen N."/>
            <person name="Bonometti L."/>
            <person name="Westerberg I."/>
            <person name="Brannstrom I.O."/>
            <person name="Guillou S."/>
            <person name="Cros-Aarteil S."/>
            <person name="Calhoun S."/>
            <person name="Haridas S."/>
            <person name="Kuo A."/>
            <person name="Mondo S."/>
            <person name="Pangilinan J."/>
            <person name="Riley R."/>
            <person name="Labutti K."/>
            <person name="Andreopoulos B."/>
            <person name="Lipzen A."/>
            <person name="Chen C."/>
            <person name="Yanf M."/>
            <person name="Daum C."/>
            <person name="Ng V."/>
            <person name="Clum A."/>
            <person name="Steindorff A."/>
            <person name="Ohm R."/>
            <person name="Martin F."/>
            <person name="Silar P."/>
            <person name="Natvig D."/>
            <person name="Lalanne C."/>
            <person name="Gautier V."/>
            <person name="Ament-Velasquez S.L."/>
            <person name="Kruys A."/>
            <person name="Hutchinson M.I."/>
            <person name="Powell A.J."/>
            <person name="Barry K."/>
            <person name="Miller A.N."/>
            <person name="Grigoriev I.V."/>
            <person name="Debuchy R."/>
            <person name="Gladieux P."/>
            <person name="Thoren M.H."/>
            <person name="Johannesson H."/>
        </authorList>
    </citation>
    <scope>NUCLEOTIDE SEQUENCE</scope>
    <source>
        <strain evidence="4">8032-3</strain>
    </source>
</reference>
<protein>
    <submittedName>
        <fullName evidence="4">D-serine dehydratase</fullName>
    </submittedName>
</protein>
<comment type="caution">
    <text evidence="4">The sequence shown here is derived from an EMBL/GenBank/DDBJ whole genome shotgun (WGS) entry which is preliminary data.</text>
</comment>
<evidence type="ECO:0000256" key="2">
    <source>
        <dbReference type="ARBA" id="ARBA00023239"/>
    </source>
</evidence>
<feature type="domain" description="D-serine dehydratase-like" evidence="3">
    <location>
        <begin position="330"/>
        <end position="455"/>
    </location>
</feature>
<dbReference type="Gene3D" id="2.40.37.20">
    <property type="entry name" value="D-serine dehydratase-like domain"/>
    <property type="match status" value="1"/>
</dbReference>
<dbReference type="InterPro" id="IPR001608">
    <property type="entry name" value="Ala_racemase_N"/>
</dbReference>
<gene>
    <name evidence="4" type="ORF">QBC33DRAFT_536773</name>
</gene>
<accession>A0AAJ0FNY2</accession>
<dbReference type="Gene3D" id="3.20.20.10">
    <property type="entry name" value="Alanine racemase"/>
    <property type="match status" value="1"/>
</dbReference>
<dbReference type="PANTHER" id="PTHR28004">
    <property type="entry name" value="ZGC:162816-RELATED"/>
    <property type="match status" value="1"/>
</dbReference>
<organism evidence="4 5">
    <name type="scientific">Phialemonium atrogriseum</name>
    <dbReference type="NCBI Taxonomy" id="1093897"/>
    <lineage>
        <taxon>Eukaryota</taxon>
        <taxon>Fungi</taxon>
        <taxon>Dikarya</taxon>
        <taxon>Ascomycota</taxon>
        <taxon>Pezizomycotina</taxon>
        <taxon>Sordariomycetes</taxon>
        <taxon>Sordariomycetidae</taxon>
        <taxon>Cephalothecales</taxon>
        <taxon>Cephalothecaceae</taxon>
        <taxon>Phialemonium</taxon>
    </lineage>
</organism>
<comment type="similarity">
    <text evidence="1">Belongs to the DSD1 family.</text>
</comment>
<evidence type="ECO:0000256" key="1">
    <source>
        <dbReference type="ARBA" id="ARBA00005323"/>
    </source>
</evidence>
<name>A0AAJ0FNY2_9PEZI</name>
<dbReference type="Proteomes" id="UP001244011">
    <property type="component" value="Unassembled WGS sequence"/>
</dbReference>
<keyword evidence="5" id="KW-1185">Reference proteome</keyword>
<dbReference type="InterPro" id="IPR026956">
    <property type="entry name" value="D-ser_dehydrat-like_dom"/>
</dbReference>
<dbReference type="SUPFAM" id="SSF51419">
    <property type="entry name" value="PLP-binding barrel"/>
    <property type="match status" value="1"/>
</dbReference>
<evidence type="ECO:0000313" key="4">
    <source>
        <dbReference type="EMBL" id="KAK1767625.1"/>
    </source>
</evidence>
<dbReference type="GO" id="GO:0036088">
    <property type="term" value="P:D-serine catabolic process"/>
    <property type="evidence" value="ECO:0007669"/>
    <property type="project" value="TreeGrafter"/>
</dbReference>
<evidence type="ECO:0000259" key="3">
    <source>
        <dbReference type="SMART" id="SM01119"/>
    </source>
</evidence>
<sequence length="475" mass="51143">MAEDTTTAALKSRYLGRTLQDVPAPAAVLDLAKLEVNCQRMIDATKRLGMLWRPHIKTHKTTELTRLQVGDGDDTPANLVVSTLVEAENIVPLLEEYQSKGRKINILHSFPLPSFAVPRLAYIASRLGPGSVSVMIDHPGQVPLLANLSSASGHPPLVFLKVDTGYRRAGVEPDSPACDALIDALLASEAAGDCVFHGLYSHASHSYGMRDDWRAMELLAAEFLGVQMAAGKVRSRSPGHSLVLSVGATPTATTVQHPGLGDGVSADAGGGTDVGGETTAPTGLLTKLFGELKTDGLELEVHAGVYPTLDLQQLATHARDRSLMTHEDIAFDVLVEVASLYPGRGADGTTEALVTAGCLALGREPVQDKGALPGKDYSGWGMVSPWNSRNVAPGADFPRVHRGWQVGRISQEHGILVWNGEKQEEVPLEVGQRLRIWPNHSCIAGAGFDYYLIVDSRNKGKEDEVIDVWPRWRGW</sequence>
<dbReference type="Pfam" id="PF14031">
    <property type="entry name" value="D-ser_dehydrat"/>
    <property type="match status" value="1"/>
</dbReference>
<dbReference type="InterPro" id="IPR051466">
    <property type="entry name" value="D-amino_acid_metab_enzyme"/>
</dbReference>
<keyword evidence="2" id="KW-0456">Lyase</keyword>
<dbReference type="PANTHER" id="PTHR28004:SF2">
    <property type="entry name" value="D-SERINE DEHYDRATASE"/>
    <property type="match status" value="1"/>
</dbReference>
<proteinExistence type="inferred from homology"/>
<dbReference type="Pfam" id="PF01168">
    <property type="entry name" value="Ala_racemase_N"/>
    <property type="match status" value="1"/>
</dbReference>
<dbReference type="InterPro" id="IPR029066">
    <property type="entry name" value="PLP-binding_barrel"/>
</dbReference>
<dbReference type="RefSeq" id="XP_060283838.1">
    <property type="nucleotide sequence ID" value="XM_060427737.1"/>
</dbReference>
<dbReference type="EMBL" id="MU839007">
    <property type="protein sequence ID" value="KAK1767625.1"/>
    <property type="molecule type" value="Genomic_DNA"/>
</dbReference>
<dbReference type="AlphaFoldDB" id="A0AAJ0FNY2"/>
<dbReference type="SMART" id="SM01119">
    <property type="entry name" value="D-ser_dehydrat"/>
    <property type="match status" value="1"/>
</dbReference>